<proteinExistence type="predicted"/>
<name>A0A3S7WTH7_LEIDO</name>
<keyword evidence="2" id="KW-1185">Reference proteome</keyword>
<reference evidence="1 2" key="1">
    <citation type="journal article" date="2018" name="Sci. Rep.">
        <title>A complete Leishmania donovani reference genome identifies novel genetic variations associated with virulence.</title>
        <authorList>
            <person name="Lypaczewski P."/>
            <person name="Hoshizaki J."/>
            <person name="Zhang W.-W."/>
            <person name="McCall L.-I."/>
            <person name="Torcivia-Rodriguez J."/>
            <person name="Simonyan V."/>
            <person name="Kaur A."/>
            <person name="Dewar K."/>
            <person name="Matlashewski G."/>
        </authorList>
    </citation>
    <scope>NUCLEOTIDE SEQUENCE [LARGE SCALE GENOMIC DNA]</scope>
    <source>
        <strain evidence="1 2">LdCL</strain>
    </source>
</reference>
<dbReference type="Proteomes" id="UP000274082">
    <property type="component" value="Chromosome 15"/>
</dbReference>
<gene>
    <name evidence="1" type="ORF">LdCL_150012800</name>
</gene>
<protein>
    <submittedName>
        <fullName evidence="1">Uncharacterized protein</fullName>
    </submittedName>
</protein>
<sequence length="79" mass="8311">MSFQPSLLVQYFRADEAFGISPILLNMLTGGFSLVASSFGTMVSCFAITAASPPDEVAPFNDSMQDGQADRCGGISARV</sequence>
<organism evidence="1 2">
    <name type="scientific">Leishmania donovani</name>
    <dbReference type="NCBI Taxonomy" id="5661"/>
    <lineage>
        <taxon>Eukaryota</taxon>
        <taxon>Discoba</taxon>
        <taxon>Euglenozoa</taxon>
        <taxon>Kinetoplastea</taxon>
        <taxon>Metakinetoplastina</taxon>
        <taxon>Trypanosomatida</taxon>
        <taxon>Trypanosomatidae</taxon>
        <taxon>Leishmaniinae</taxon>
        <taxon>Leishmania</taxon>
    </lineage>
</organism>
<dbReference type="VEuPathDB" id="TriTrypDB:LdCL_150012800"/>
<dbReference type="AlphaFoldDB" id="A0A3S7WTH7"/>
<evidence type="ECO:0000313" key="1">
    <source>
        <dbReference type="EMBL" id="AYU77490.1"/>
    </source>
</evidence>
<evidence type="ECO:0000313" key="2">
    <source>
        <dbReference type="Proteomes" id="UP000274082"/>
    </source>
</evidence>
<accession>A0A3S7WTH7</accession>
<dbReference type="EMBL" id="CP029514">
    <property type="protein sequence ID" value="AYU77490.1"/>
    <property type="molecule type" value="Genomic_DNA"/>
</dbReference>